<dbReference type="eggNOG" id="COG1848">
    <property type="taxonomic scope" value="Bacteria"/>
</dbReference>
<evidence type="ECO:0000313" key="3">
    <source>
        <dbReference type="Proteomes" id="UP000014174"/>
    </source>
</evidence>
<dbReference type="AlphaFoldDB" id="R9GYB0"/>
<dbReference type="OrthoDB" id="795067at2"/>
<gene>
    <name evidence="2" type="ORF">ADIARSV_0168</name>
</gene>
<dbReference type="RefSeq" id="WP_016193422.1">
    <property type="nucleotide sequence ID" value="NZ_AQPN01000004.1"/>
</dbReference>
<name>R9GYB0_9SPHI</name>
<keyword evidence="3" id="KW-1185">Reference proteome</keyword>
<dbReference type="Pfam" id="PF01850">
    <property type="entry name" value="PIN"/>
    <property type="match status" value="1"/>
</dbReference>
<dbReference type="InterPro" id="IPR029060">
    <property type="entry name" value="PIN-like_dom_sf"/>
</dbReference>
<feature type="domain" description="PIN" evidence="1">
    <location>
        <begin position="17"/>
        <end position="169"/>
    </location>
</feature>
<reference evidence="2 3" key="1">
    <citation type="journal article" date="2013" name="Genome Announc.">
        <title>Draft Genome Sequence of Arcticibacter svalbardensis Strain MN12-7T, a Member of the Family Sphingobacteriaceae Isolated from an Arctic Soil Sample.</title>
        <authorList>
            <person name="Shivaji S."/>
            <person name="Ara S."/>
            <person name="Prasad S."/>
            <person name="Manasa B.P."/>
            <person name="Begum Z."/>
            <person name="Singh A."/>
            <person name="Kumar Pinnaka A."/>
        </authorList>
    </citation>
    <scope>NUCLEOTIDE SEQUENCE [LARGE SCALE GENOMIC DNA]</scope>
    <source>
        <strain evidence="2 3">MN12-7</strain>
    </source>
</reference>
<dbReference type="Proteomes" id="UP000014174">
    <property type="component" value="Unassembled WGS sequence"/>
</dbReference>
<organism evidence="2 3">
    <name type="scientific">Arcticibacter svalbardensis MN12-7</name>
    <dbReference type="NCBI Taxonomy" id="1150600"/>
    <lineage>
        <taxon>Bacteria</taxon>
        <taxon>Pseudomonadati</taxon>
        <taxon>Bacteroidota</taxon>
        <taxon>Sphingobacteriia</taxon>
        <taxon>Sphingobacteriales</taxon>
        <taxon>Sphingobacteriaceae</taxon>
        <taxon>Arcticibacter</taxon>
    </lineage>
</organism>
<dbReference type="STRING" id="1150600.ADIARSV_0168"/>
<comment type="caution">
    <text evidence="2">The sequence shown here is derived from an EMBL/GenBank/DDBJ whole genome shotgun (WGS) entry which is preliminary data.</text>
</comment>
<dbReference type="InterPro" id="IPR002716">
    <property type="entry name" value="PIN_dom"/>
</dbReference>
<evidence type="ECO:0000313" key="2">
    <source>
        <dbReference type="EMBL" id="EOR96633.1"/>
    </source>
</evidence>
<protein>
    <recommendedName>
        <fullName evidence="1">PIN domain-containing protein</fullName>
    </recommendedName>
</protein>
<dbReference type="SUPFAM" id="SSF88723">
    <property type="entry name" value="PIN domain-like"/>
    <property type="match status" value="1"/>
</dbReference>
<accession>R9GYB0</accession>
<evidence type="ECO:0000259" key="1">
    <source>
        <dbReference type="Pfam" id="PF01850"/>
    </source>
</evidence>
<dbReference type="EMBL" id="AQPN01000004">
    <property type="protein sequence ID" value="EOR96633.1"/>
    <property type="molecule type" value="Genomic_DNA"/>
</dbReference>
<sequence>MNIINLHRNSNPKECNYILDTNVWLPILGIDNEGASEHYKIYFGKILSLEYARILLCPIQISEILNRLLRFNASKAFDKKYKDKKGVMPSRSDFYKSEYRCSDDCKIQYETIIDDIEGYSSHLAISDVGSIDLSKLTVFDSKKLDFNDHFLYLLAKEQSATIITHDADFFGLDVPVGTYNMKLFKSYTDSIKPNK</sequence>
<proteinExistence type="predicted"/>
<dbReference type="Gene3D" id="3.40.50.1010">
    <property type="entry name" value="5'-nuclease"/>
    <property type="match status" value="1"/>
</dbReference>